<proteinExistence type="predicted"/>
<dbReference type="GO" id="GO:0016747">
    <property type="term" value="F:acyltransferase activity, transferring groups other than amino-acyl groups"/>
    <property type="evidence" value="ECO:0007669"/>
    <property type="project" value="InterPro"/>
</dbReference>
<gene>
    <name evidence="3" type="ORF">EDE15_1151</name>
</gene>
<evidence type="ECO:0000313" key="3">
    <source>
        <dbReference type="EMBL" id="RSL15658.1"/>
    </source>
</evidence>
<feature type="transmembrane region" description="Helical" evidence="1">
    <location>
        <begin position="12"/>
        <end position="34"/>
    </location>
</feature>
<feature type="transmembrane region" description="Helical" evidence="1">
    <location>
        <begin position="162"/>
        <end position="184"/>
    </location>
</feature>
<dbReference type="EMBL" id="RSDW01000001">
    <property type="protein sequence ID" value="RSL15658.1"/>
    <property type="molecule type" value="Genomic_DNA"/>
</dbReference>
<keyword evidence="1" id="KW-0812">Transmembrane</keyword>
<feature type="transmembrane region" description="Helical" evidence="1">
    <location>
        <begin position="196"/>
        <end position="214"/>
    </location>
</feature>
<name>A0A3R9NVL1_9BACT</name>
<keyword evidence="1" id="KW-1133">Transmembrane helix</keyword>
<feature type="transmembrane region" description="Helical" evidence="1">
    <location>
        <begin position="251"/>
        <end position="267"/>
    </location>
</feature>
<dbReference type="InterPro" id="IPR050879">
    <property type="entry name" value="Acyltransferase_3"/>
</dbReference>
<dbReference type="AlphaFoldDB" id="A0A3R9NVL1"/>
<accession>A0A3R9NVL1</accession>
<feature type="transmembrane region" description="Helical" evidence="1">
    <location>
        <begin position="313"/>
        <end position="333"/>
    </location>
</feature>
<feature type="transmembrane region" description="Helical" evidence="1">
    <location>
        <begin position="136"/>
        <end position="155"/>
    </location>
</feature>
<evidence type="ECO:0000313" key="4">
    <source>
        <dbReference type="Proteomes" id="UP000269669"/>
    </source>
</evidence>
<dbReference type="PANTHER" id="PTHR23028">
    <property type="entry name" value="ACETYLTRANSFERASE"/>
    <property type="match status" value="1"/>
</dbReference>
<dbReference type="GO" id="GO:0016020">
    <property type="term" value="C:membrane"/>
    <property type="evidence" value="ECO:0007669"/>
    <property type="project" value="TreeGrafter"/>
</dbReference>
<keyword evidence="4" id="KW-1185">Reference proteome</keyword>
<dbReference type="Proteomes" id="UP000269669">
    <property type="component" value="Unassembled WGS sequence"/>
</dbReference>
<dbReference type="InterPro" id="IPR002656">
    <property type="entry name" value="Acyl_transf_3_dom"/>
</dbReference>
<evidence type="ECO:0000259" key="2">
    <source>
        <dbReference type="Pfam" id="PF01757"/>
    </source>
</evidence>
<feature type="domain" description="Acyltransferase 3" evidence="2">
    <location>
        <begin position="11"/>
        <end position="330"/>
    </location>
</feature>
<feature type="transmembrane region" description="Helical" evidence="1">
    <location>
        <begin position="288"/>
        <end position="307"/>
    </location>
</feature>
<keyword evidence="1" id="KW-0472">Membrane</keyword>
<dbReference type="GO" id="GO:0000271">
    <property type="term" value="P:polysaccharide biosynthetic process"/>
    <property type="evidence" value="ECO:0007669"/>
    <property type="project" value="TreeGrafter"/>
</dbReference>
<feature type="transmembrane region" description="Helical" evidence="1">
    <location>
        <begin position="40"/>
        <end position="59"/>
    </location>
</feature>
<dbReference type="Pfam" id="PF01757">
    <property type="entry name" value="Acyl_transf_3"/>
    <property type="match status" value="1"/>
</dbReference>
<evidence type="ECO:0000256" key="1">
    <source>
        <dbReference type="SAM" id="Phobius"/>
    </source>
</evidence>
<feature type="transmembrane region" description="Helical" evidence="1">
    <location>
        <begin position="80"/>
        <end position="103"/>
    </location>
</feature>
<feature type="transmembrane region" description="Helical" evidence="1">
    <location>
        <begin position="226"/>
        <end position="245"/>
    </location>
</feature>
<reference evidence="3 4" key="1">
    <citation type="submission" date="2018-12" db="EMBL/GenBank/DDBJ databases">
        <title>Sequencing of bacterial isolates from soil warming experiment in Harvard Forest, Massachusetts, USA.</title>
        <authorList>
            <person name="Deangelis K."/>
        </authorList>
    </citation>
    <scope>NUCLEOTIDE SEQUENCE [LARGE SCALE GENOMIC DNA]</scope>
    <source>
        <strain evidence="3 4">EB153</strain>
    </source>
</reference>
<comment type="caution">
    <text evidence="3">The sequence shown here is derived from an EMBL/GenBank/DDBJ whole genome shotgun (WGS) entry which is preliminary data.</text>
</comment>
<sequence length="371" mass="41884">MSREDQRQFSSLETLRFFASLIIVAFHYTFYIFRHDLFKGYLAVDLFFVLSGFVITLAYQARIHSTRSYGVFIKKRIARLYPLHLLTLLLYLAIALAATHGMVRVDNPAKYNLHEFFANLTLTHAWGFAHGFSFNVVSWSISAEFAAYLLFPLILWLMSRGLIAGIIILSIIYSSAFLFSIYIMHLPLTKLDWQFGIARAIPGFALGVWLRLYLPLFSSKLPKPAAIWLFYFSLFLFTSCILFSLNDYLGMASASALVMFAAINDSMGQSHIISHPILSQRGELTYSLYMVHPLVASVFIAGIFLRIFGDSMIAVYGSIFVAFAIALVLSTLCHKYFELPLQRLVLQLGQKKSVSALPVTSSSELPAPDRV</sequence>
<protein>
    <submittedName>
        <fullName evidence="3">Peptidoglycan/LPS O-acetylase OafA/YrhL</fullName>
    </submittedName>
</protein>
<organism evidence="3 4">
    <name type="scientific">Edaphobacter aggregans</name>
    <dbReference type="NCBI Taxonomy" id="570835"/>
    <lineage>
        <taxon>Bacteria</taxon>
        <taxon>Pseudomonadati</taxon>
        <taxon>Acidobacteriota</taxon>
        <taxon>Terriglobia</taxon>
        <taxon>Terriglobales</taxon>
        <taxon>Acidobacteriaceae</taxon>
        <taxon>Edaphobacter</taxon>
    </lineage>
</organism>
<dbReference type="PANTHER" id="PTHR23028:SF53">
    <property type="entry name" value="ACYL_TRANSF_3 DOMAIN-CONTAINING PROTEIN"/>
    <property type="match status" value="1"/>
</dbReference>